<dbReference type="STRING" id="330734.ABA45_05175"/>
<keyword evidence="4" id="KW-1185">Reference proteome</keyword>
<feature type="compositionally biased region" description="Polar residues" evidence="1">
    <location>
        <begin position="131"/>
        <end position="141"/>
    </location>
</feature>
<dbReference type="EMBL" id="CP011494">
    <property type="protein sequence ID" value="AKO51885.1"/>
    <property type="molecule type" value="Genomic_DNA"/>
</dbReference>
<dbReference type="Gene3D" id="3.30.750.140">
    <property type="match status" value="1"/>
</dbReference>
<feature type="compositionally biased region" description="Basic and acidic residues" evidence="1">
    <location>
        <begin position="94"/>
        <end position="120"/>
    </location>
</feature>
<dbReference type="PANTHER" id="PTHR37533">
    <property type="entry name" value="FLAGELLAR HOOK-LENGTH CONTROL PROTEIN"/>
    <property type="match status" value="1"/>
</dbReference>
<evidence type="ECO:0000256" key="1">
    <source>
        <dbReference type="SAM" id="MobiDB-lite"/>
    </source>
</evidence>
<name>A0A0H4I2K7_9GAMM</name>
<evidence type="ECO:0000259" key="2">
    <source>
        <dbReference type="Pfam" id="PF02120"/>
    </source>
</evidence>
<dbReference type="PANTHER" id="PTHR37533:SF2">
    <property type="entry name" value="FLAGELLAR HOOK-LENGTH CONTROL PROTEIN"/>
    <property type="match status" value="1"/>
</dbReference>
<sequence>MSQMLLPQGSASAISEQAASRPAKSRDGGYADSGNGGNSRYQDVSREHTQSLARQDQVKNRSAAQQAAAKDSKADAQKANAADKNAAKPQAADSAKKPADADRNSQAEADDVGKVDEARSENNVPEAITDPQKNVAENTDTADLPDTEPVALTFMELQAMLAPAAPAPGAAGGAVVVNSAAGVASASAGAMPAAGIPGQSLNPLAAPGVTKAGTEGVATGLSTSQAAGLALTDTLRKAESLRPADGANLVADSRLQSSADSLLQQPNSTARVQTDPALALRGYTTSVDVPVGQADWGDKVMGKLSWLTARNMSVAEIHLSPADLGPMEVKVRMHNDQASITVHAANPMVRDQLEQNSHRLREMLSEQGVSLERFDVSDQPRQQSGDQGNAETGSNDGQDRHGGDGRASAMGGQDVILAGGQLDLSWRGEVDLFA</sequence>
<proteinExistence type="predicted"/>
<dbReference type="InterPro" id="IPR021136">
    <property type="entry name" value="Flagellar_hook_control-like_C"/>
</dbReference>
<feature type="region of interest" description="Disordered" evidence="1">
    <location>
        <begin position="375"/>
        <end position="412"/>
    </location>
</feature>
<dbReference type="Proteomes" id="UP000036406">
    <property type="component" value="Chromosome"/>
</dbReference>
<dbReference type="AlphaFoldDB" id="A0A0H4I2K7"/>
<dbReference type="CDD" id="cd17470">
    <property type="entry name" value="T3SS_Flik_C"/>
    <property type="match status" value="1"/>
</dbReference>
<dbReference type="RefSeq" id="WP_048384590.1">
    <property type="nucleotide sequence ID" value="NZ_CP011494.1"/>
</dbReference>
<gene>
    <name evidence="3" type="ORF">ABA45_05175</name>
</gene>
<dbReference type="Pfam" id="PF02120">
    <property type="entry name" value="Flg_hook"/>
    <property type="match status" value="1"/>
</dbReference>
<organism evidence="3 4">
    <name type="scientific">Marinobacter psychrophilus</name>
    <dbReference type="NCBI Taxonomy" id="330734"/>
    <lineage>
        <taxon>Bacteria</taxon>
        <taxon>Pseudomonadati</taxon>
        <taxon>Pseudomonadota</taxon>
        <taxon>Gammaproteobacteria</taxon>
        <taxon>Pseudomonadales</taxon>
        <taxon>Marinobacteraceae</taxon>
        <taxon>Marinobacter</taxon>
    </lineage>
</organism>
<accession>A0A0H4I2K7</accession>
<feature type="compositionally biased region" description="Low complexity" evidence="1">
    <location>
        <begin position="77"/>
        <end position="93"/>
    </location>
</feature>
<feature type="domain" description="Flagellar hook-length control protein-like C-terminal" evidence="2">
    <location>
        <begin position="306"/>
        <end position="384"/>
    </location>
</feature>
<dbReference type="KEGG" id="mpq:ABA45_05175"/>
<protein>
    <submittedName>
        <fullName evidence="3">Flagellar hook-length control protein</fullName>
    </submittedName>
</protein>
<evidence type="ECO:0000313" key="4">
    <source>
        <dbReference type="Proteomes" id="UP000036406"/>
    </source>
</evidence>
<keyword evidence="3" id="KW-0969">Cilium</keyword>
<evidence type="ECO:0000313" key="3">
    <source>
        <dbReference type="EMBL" id="AKO51885.1"/>
    </source>
</evidence>
<dbReference type="PATRIC" id="fig|330734.3.peg.1096"/>
<feature type="region of interest" description="Disordered" evidence="1">
    <location>
        <begin position="1"/>
        <end position="145"/>
    </location>
</feature>
<reference evidence="3 4" key="1">
    <citation type="submission" date="2015-05" db="EMBL/GenBank/DDBJ databases">
        <title>Complete genome of Marinobacter psychrophilus strain 20041T isolated from sea-ice of the Canadian Basin.</title>
        <authorList>
            <person name="Song L."/>
            <person name="Ren L."/>
            <person name="Yu Y."/>
            <person name="Wang X."/>
        </authorList>
    </citation>
    <scope>NUCLEOTIDE SEQUENCE [LARGE SCALE GENOMIC DNA]</scope>
    <source>
        <strain evidence="3 4">20041</strain>
    </source>
</reference>
<dbReference type="InterPro" id="IPR038610">
    <property type="entry name" value="FliK-like_C_sf"/>
</dbReference>
<feature type="compositionally biased region" description="Polar residues" evidence="1">
    <location>
        <begin position="379"/>
        <end position="396"/>
    </location>
</feature>
<keyword evidence="3" id="KW-0966">Cell projection</keyword>
<dbReference type="InterPro" id="IPR052563">
    <property type="entry name" value="FliK"/>
</dbReference>
<keyword evidence="3" id="KW-0282">Flagellum</keyword>
<feature type="compositionally biased region" description="Polar residues" evidence="1">
    <location>
        <begin position="1"/>
        <end position="18"/>
    </location>
</feature>